<reference evidence="1" key="7">
    <citation type="journal article" date="2005" name="Science">
        <title>The Transcriptional Landscape of the Mammalian Genome.</title>
        <authorList>
            <consortium name="The FANTOM Consortium"/>
            <consortium name="Riken Genome Exploration Research Group and Genome Science Group (Genome Network Project Core Group)"/>
        </authorList>
    </citation>
    <scope>NUCLEOTIDE SEQUENCE</scope>
    <source>
        <strain evidence="1">C57BL/6J</strain>
    </source>
</reference>
<name>Q3TKB8_MOUSE</name>
<dbReference type="EMBL" id="AK167066">
    <property type="protein sequence ID" value="BAE39227.1"/>
    <property type="molecule type" value="mRNA"/>
</dbReference>
<protein>
    <recommendedName>
        <fullName evidence="2">NSFL1 cofactor p47</fullName>
    </recommendedName>
</protein>
<reference evidence="1" key="5">
    <citation type="journal article" date="2002" name="Nature">
        <title>Analysis of the mouse transcriptome based on functional annotation of 60,770 full-length cDNAs.</title>
        <authorList>
            <consortium name="The FANTOM Consortium and the RIKEN Genome Exploration Research Group Phase I and II Team"/>
        </authorList>
    </citation>
    <scope>NUCLEOTIDE SEQUENCE</scope>
    <source>
        <strain evidence="1">C57BL/6J</strain>
    </source>
</reference>
<reference evidence="1" key="1">
    <citation type="journal article" date="1999" name="Methods Enzymol.">
        <title>High-efficiency full-length cDNA cloning.</title>
        <authorList>
            <person name="Carninci P."/>
            <person name="Hayashizaki Y."/>
        </authorList>
    </citation>
    <scope>NUCLEOTIDE SEQUENCE</scope>
    <source>
        <strain evidence="1">C57BL/6J</strain>
    </source>
</reference>
<reference evidence="1" key="2">
    <citation type="journal article" date="2000" name="Genome Res.">
        <title>Normalization and subtraction of cap-trapper-selected cDNAs to prepare full-length cDNA libraries for rapid discovery of new genes.</title>
        <authorList>
            <person name="Carninci P."/>
            <person name="Shibata Y."/>
            <person name="Hayatsu N."/>
            <person name="Sugahara Y."/>
            <person name="Shibata K."/>
            <person name="Itoh M."/>
            <person name="Konno H."/>
            <person name="Okazaki Y."/>
            <person name="Muramatsu M."/>
            <person name="Hayashizaki Y."/>
        </authorList>
    </citation>
    <scope>NUCLEOTIDE SEQUENCE</scope>
    <source>
        <strain evidence="1">C57BL/6J</strain>
    </source>
</reference>
<accession>Q3TKB8</accession>
<dbReference type="SUPFAM" id="SSF46934">
    <property type="entry name" value="UBA-like"/>
    <property type="match status" value="1"/>
</dbReference>
<reference evidence="1" key="4">
    <citation type="journal article" date="2001" name="Nature">
        <title>Functional annotation of a full-length mouse cDNA collection.</title>
        <authorList>
            <consortium name="The RIKEN Genome Exploration Research Group Phase II Team and the FANTOM Consortium"/>
        </authorList>
    </citation>
    <scope>NUCLEOTIDE SEQUENCE</scope>
    <source>
        <strain evidence="1">C57BL/6J</strain>
    </source>
</reference>
<evidence type="ECO:0000313" key="1">
    <source>
        <dbReference type="EMBL" id="BAE39227.1"/>
    </source>
</evidence>
<dbReference type="Pfam" id="PF14555">
    <property type="entry name" value="UBA_4"/>
    <property type="match status" value="1"/>
</dbReference>
<reference evidence="1" key="6">
    <citation type="submission" date="2004-04" db="EMBL/GenBank/DDBJ databases">
        <authorList>
            <person name="Arakawa T."/>
            <person name="Carninci P."/>
            <person name="Fukuda S."/>
            <person name="Hashizume W."/>
            <person name="Hayashida K."/>
            <person name="Hori F."/>
            <person name="Iida J."/>
            <person name="Imamura K."/>
            <person name="Imotani K."/>
            <person name="Itoh M."/>
            <person name="Kanagawa S."/>
            <person name="Kawai J."/>
            <person name="Kojima M."/>
            <person name="Konno H."/>
            <person name="Murata M."/>
            <person name="Nakamura M."/>
            <person name="Ninomiya N."/>
            <person name="Nishiyori H."/>
            <person name="Nomura K."/>
            <person name="Ohno M."/>
            <person name="Sakazume N."/>
            <person name="Sano H."/>
            <person name="Sasaki D."/>
            <person name="Shibata K."/>
            <person name="Shiraki T."/>
            <person name="Tagami M."/>
            <person name="Tagami Y."/>
            <person name="Waki K."/>
            <person name="Watahiki A."/>
            <person name="Muramatsu M."/>
            <person name="Hayashizaki Y."/>
        </authorList>
    </citation>
    <scope>NUCLEOTIDE SEQUENCE</scope>
    <source>
        <strain evidence="1">C57BL/6J</strain>
    </source>
</reference>
<sequence>MAAEEQEALREFMAVTGTEEERARFVLETAGWDLQVAPRGGPLRAGCGMRSAASALRPKGTVIRAGLGPAWPRPHGVWGRLPRVSGLAWKFMDAGGPGLLFRASVFRRARSVSETLGAAAVCVESSPGDVAAVASACGWPGGIECPASRWSPARGRGGLPIPLLQGCCAGGGNPCRASAHAPLLPNCREKLPVGLWRTFGISAHFVVN</sequence>
<dbReference type="CDD" id="cd14348">
    <property type="entry name" value="UBA_p47"/>
    <property type="match status" value="1"/>
</dbReference>
<reference evidence="1" key="3">
    <citation type="journal article" date="2000" name="Genome Res.">
        <title>RIKEN integrated sequence analysis (RISA) system--384-format sequencing pipeline with 384 multicapillary sequencer.</title>
        <authorList>
            <person name="Shibata K."/>
            <person name="Itoh M."/>
            <person name="Aizawa K."/>
            <person name="Nagaoka S."/>
            <person name="Sasaki N."/>
            <person name="Carninci P."/>
            <person name="Konno H."/>
            <person name="Akiyama J."/>
            <person name="Nishi K."/>
            <person name="Kitsunai T."/>
            <person name="Tashiro H."/>
            <person name="Itoh M."/>
            <person name="Sumi N."/>
            <person name="Ishii Y."/>
            <person name="Nakamura S."/>
            <person name="Hazama M."/>
            <person name="Nishine T."/>
            <person name="Harada A."/>
            <person name="Yamamoto R."/>
            <person name="Matsumoto H."/>
            <person name="Sakaguchi S."/>
            <person name="Ikegami T."/>
            <person name="Kashiwagi K."/>
            <person name="Fujiwake S."/>
            <person name="Inoue K."/>
            <person name="Togawa Y."/>
            <person name="Izawa M."/>
            <person name="Ohara E."/>
            <person name="Watahiki M."/>
            <person name="Yoneda Y."/>
            <person name="Ishikawa T."/>
            <person name="Ozawa K."/>
            <person name="Tanaka T."/>
            <person name="Matsuura S."/>
            <person name="Kawai J."/>
            <person name="Okazaki Y."/>
            <person name="Muramatsu M."/>
            <person name="Inoue Y."/>
            <person name="Kira A."/>
            <person name="Hayashizaki Y."/>
        </authorList>
    </citation>
    <scope>NUCLEOTIDE SEQUENCE</scope>
    <source>
        <strain evidence="1">C57BL/6J</strain>
    </source>
</reference>
<organism evidence="1">
    <name type="scientific">Mus musculus</name>
    <name type="common">Mouse</name>
    <dbReference type="NCBI Taxonomy" id="10090"/>
    <lineage>
        <taxon>Eukaryota</taxon>
        <taxon>Metazoa</taxon>
        <taxon>Chordata</taxon>
        <taxon>Craniata</taxon>
        <taxon>Vertebrata</taxon>
        <taxon>Euteleostomi</taxon>
        <taxon>Mammalia</taxon>
        <taxon>Eutheria</taxon>
        <taxon>Euarchontoglires</taxon>
        <taxon>Glires</taxon>
        <taxon>Rodentia</taxon>
        <taxon>Myomorpha</taxon>
        <taxon>Muroidea</taxon>
        <taxon>Muridae</taxon>
        <taxon>Murinae</taxon>
        <taxon>Mus</taxon>
        <taxon>Mus</taxon>
    </lineage>
</organism>
<evidence type="ECO:0008006" key="2">
    <source>
        <dbReference type="Google" id="ProtNLM"/>
    </source>
</evidence>
<reference evidence="1" key="8">
    <citation type="journal article" date="2005" name="Science">
        <title>Antisense Transcription in the Mammalian Transcriptome.</title>
        <authorList>
            <consortium name="RIKEN Genome Exploration Research Group and Genome Science Group (Genome Network Project Core Group) and the FANTOM Consortium"/>
        </authorList>
    </citation>
    <scope>NUCLEOTIDE SEQUENCE</scope>
    <source>
        <strain evidence="1">C57BL/6J</strain>
    </source>
</reference>
<proteinExistence type="evidence at transcript level"/>
<dbReference type="InterPro" id="IPR009060">
    <property type="entry name" value="UBA-like_sf"/>
</dbReference>
<dbReference type="AlphaFoldDB" id="Q3TKB8"/>
<dbReference type="Gene3D" id="1.10.8.10">
    <property type="entry name" value="DNA helicase RuvA subunit, C-terminal domain"/>
    <property type="match status" value="1"/>
</dbReference>